<keyword evidence="3" id="KW-1185">Reference proteome</keyword>
<evidence type="ECO:0000313" key="3">
    <source>
        <dbReference type="Proteomes" id="UP000604046"/>
    </source>
</evidence>
<name>A0A812K3K1_9DINO</name>
<dbReference type="AlphaFoldDB" id="A0A812K3K1"/>
<feature type="region of interest" description="Disordered" evidence="1">
    <location>
        <begin position="142"/>
        <end position="183"/>
    </location>
</feature>
<feature type="compositionally biased region" description="Low complexity" evidence="1">
    <location>
        <begin position="153"/>
        <end position="166"/>
    </location>
</feature>
<feature type="compositionally biased region" description="Low complexity" evidence="1">
    <location>
        <begin position="65"/>
        <end position="80"/>
    </location>
</feature>
<sequence>MRTDEASSSRKPRSSGKTQEQQTHEGEQGQAMLAGRASRVPAEDTQQDLVTSGQQGSLRKRRRLQAQGAGAVAASSAAADVDVKEEEPAVEVVQVSRDEERGPVEMAEDAGDQDGEVSTAVELGDVGDQDSEVSDEIDMGLFADDGYGEQEPTGAAATAGGAADAGTAEHQDMPSFDDFVNED</sequence>
<dbReference type="EMBL" id="CAJNDS010000569">
    <property type="protein sequence ID" value="CAE7219628.1"/>
    <property type="molecule type" value="Genomic_DNA"/>
</dbReference>
<feature type="compositionally biased region" description="Polar residues" evidence="1">
    <location>
        <begin position="47"/>
        <end position="57"/>
    </location>
</feature>
<comment type="caution">
    <text evidence="2">The sequence shown here is derived from an EMBL/GenBank/DDBJ whole genome shotgun (WGS) entry which is preliminary data.</text>
</comment>
<organism evidence="2 3">
    <name type="scientific">Symbiodinium natans</name>
    <dbReference type="NCBI Taxonomy" id="878477"/>
    <lineage>
        <taxon>Eukaryota</taxon>
        <taxon>Sar</taxon>
        <taxon>Alveolata</taxon>
        <taxon>Dinophyceae</taxon>
        <taxon>Suessiales</taxon>
        <taxon>Symbiodiniaceae</taxon>
        <taxon>Symbiodinium</taxon>
    </lineage>
</organism>
<dbReference type="Proteomes" id="UP000604046">
    <property type="component" value="Unassembled WGS sequence"/>
</dbReference>
<evidence type="ECO:0000313" key="2">
    <source>
        <dbReference type="EMBL" id="CAE7219628.1"/>
    </source>
</evidence>
<accession>A0A812K3K1</accession>
<gene>
    <name evidence="2" type="ORF">SNAT2548_LOCUS7979</name>
</gene>
<proteinExistence type="predicted"/>
<evidence type="ECO:0000256" key="1">
    <source>
        <dbReference type="SAM" id="MobiDB-lite"/>
    </source>
</evidence>
<feature type="region of interest" description="Disordered" evidence="1">
    <location>
        <begin position="1"/>
        <end position="117"/>
    </location>
</feature>
<reference evidence="2" key="1">
    <citation type="submission" date="2021-02" db="EMBL/GenBank/DDBJ databases">
        <authorList>
            <person name="Dougan E. K."/>
            <person name="Rhodes N."/>
            <person name="Thang M."/>
            <person name="Chan C."/>
        </authorList>
    </citation>
    <scope>NUCLEOTIDE SEQUENCE</scope>
</reference>
<protein>
    <submittedName>
        <fullName evidence="2">Uncharacterized protein</fullName>
    </submittedName>
</protein>
<feature type="compositionally biased region" description="Acidic residues" evidence="1">
    <location>
        <begin position="106"/>
        <end position="115"/>
    </location>
</feature>